<organism evidence="3 5">
    <name type="scientific">Candidatus Iainarchaeum sp</name>
    <dbReference type="NCBI Taxonomy" id="3101447"/>
    <lineage>
        <taxon>Archaea</taxon>
        <taxon>Candidatus Iainarchaeota</taxon>
        <taxon>Candidatus Iainarchaeia</taxon>
        <taxon>Candidatus Iainarchaeales</taxon>
        <taxon>Candidatus Iainarchaeaceae</taxon>
        <taxon>Candidatus Iainarchaeum</taxon>
    </lineage>
</organism>
<evidence type="ECO:0000256" key="1">
    <source>
        <dbReference type="SAM" id="MobiDB-lite"/>
    </source>
</evidence>
<dbReference type="GO" id="GO:0032259">
    <property type="term" value="P:methylation"/>
    <property type="evidence" value="ECO:0007669"/>
    <property type="project" value="UniProtKB-KW"/>
</dbReference>
<dbReference type="InterPro" id="IPR013216">
    <property type="entry name" value="Methyltransf_11"/>
</dbReference>
<dbReference type="CDD" id="cd02440">
    <property type="entry name" value="AdoMet_MTases"/>
    <property type="match status" value="1"/>
</dbReference>
<evidence type="ECO:0000313" key="4">
    <source>
        <dbReference type="EMBL" id="MBS3059725.1"/>
    </source>
</evidence>
<protein>
    <submittedName>
        <fullName evidence="3">Class I SAM-dependent methyltransferase</fullName>
    </submittedName>
</protein>
<dbReference type="Gene3D" id="3.40.50.150">
    <property type="entry name" value="Vaccinia Virus protein VP39"/>
    <property type="match status" value="1"/>
</dbReference>
<proteinExistence type="predicted"/>
<dbReference type="GO" id="GO:0008757">
    <property type="term" value="F:S-adenosylmethionine-dependent methyltransferase activity"/>
    <property type="evidence" value="ECO:0007669"/>
    <property type="project" value="InterPro"/>
</dbReference>
<keyword evidence="3" id="KW-0808">Transferase</keyword>
<dbReference type="AlphaFoldDB" id="A0A7J4IRA8"/>
<evidence type="ECO:0000259" key="2">
    <source>
        <dbReference type="Pfam" id="PF08241"/>
    </source>
</evidence>
<dbReference type="Proteomes" id="UP000683213">
    <property type="component" value="Unassembled WGS sequence"/>
</dbReference>
<name>A0A7J4IRA8_9ARCH</name>
<keyword evidence="3" id="KW-0489">Methyltransferase</keyword>
<reference evidence="4" key="3">
    <citation type="submission" date="2021-05" db="EMBL/GenBank/DDBJ databases">
        <title>Protein family content uncovers lineage relationships and bacterial pathway maintenance mechanisms in DPANN archaea.</title>
        <authorList>
            <person name="Castelle C.J."/>
            <person name="Meheust R."/>
            <person name="Jaffe A.L."/>
            <person name="Seitz K."/>
            <person name="Gong X."/>
            <person name="Baker B.J."/>
            <person name="Banfield J.F."/>
        </authorList>
    </citation>
    <scope>NUCLEOTIDE SEQUENCE</scope>
    <source>
        <strain evidence="4">RIFCSPHIGHO2_01_FULL_GW2011_AR10_43_9</strain>
    </source>
</reference>
<dbReference type="Pfam" id="PF08241">
    <property type="entry name" value="Methyltransf_11"/>
    <property type="match status" value="1"/>
</dbReference>
<feature type="domain" description="Methyltransferase type 11" evidence="2">
    <location>
        <begin position="81"/>
        <end position="173"/>
    </location>
</feature>
<feature type="region of interest" description="Disordered" evidence="1">
    <location>
        <begin position="1"/>
        <end position="22"/>
    </location>
</feature>
<accession>A0A7J4IRA8</accession>
<dbReference type="SUPFAM" id="SSF53335">
    <property type="entry name" value="S-adenosyl-L-methionine-dependent methyltransferases"/>
    <property type="match status" value="1"/>
</dbReference>
<dbReference type="Proteomes" id="UP000577419">
    <property type="component" value="Unassembled WGS sequence"/>
</dbReference>
<evidence type="ECO:0000313" key="3">
    <source>
        <dbReference type="EMBL" id="HIH08028.1"/>
    </source>
</evidence>
<gene>
    <name evidence="3" type="ORF">HA237_01520</name>
    <name evidence="4" type="ORF">J4224_04865</name>
</gene>
<dbReference type="EMBL" id="JAGVWF010000071">
    <property type="protein sequence ID" value="MBS3059725.1"/>
    <property type="molecule type" value="Genomic_DNA"/>
</dbReference>
<dbReference type="EMBL" id="DUFG01000011">
    <property type="protein sequence ID" value="HIH08028.1"/>
    <property type="molecule type" value="Genomic_DNA"/>
</dbReference>
<reference evidence="3" key="1">
    <citation type="journal article" date="2020" name="bioRxiv">
        <title>A rank-normalized archaeal taxonomy based on genome phylogeny resolves widespread incomplete and uneven classifications.</title>
        <authorList>
            <person name="Rinke C."/>
            <person name="Chuvochina M."/>
            <person name="Mussig A.J."/>
            <person name="Chaumeil P.-A."/>
            <person name="Waite D.W."/>
            <person name="Whitman W.B."/>
            <person name="Parks D.H."/>
            <person name="Hugenholtz P."/>
        </authorList>
    </citation>
    <scope>NUCLEOTIDE SEQUENCE</scope>
    <source>
        <strain evidence="3">UBA10011</strain>
    </source>
</reference>
<dbReference type="InterPro" id="IPR029063">
    <property type="entry name" value="SAM-dependent_MTases_sf"/>
</dbReference>
<evidence type="ECO:0000313" key="5">
    <source>
        <dbReference type="Proteomes" id="UP000577419"/>
    </source>
</evidence>
<sequence length="256" mass="29615">MAGKPLVQKRKNRRASRYDREEIERRKKFKKMEIAEQKRRKARHRERRGERFYDKTTFVGLDFYKKFFSFSDEEIAGKKILDAGAGTGQFAVDAEGVGARVVSLSPAYKSTRYGKMLRGKYATTAGIVEKLPYRNESFDIAFARRLIPTLVKGIDRYRGIKELLRVVKKGGWIGIGPFVGPRSVQDYRILRIKDFFRNTGFRFTVNNVVVPTPTYMEGGSRGKEEIDRRGKKQRQTYLIIQNTGNIARLEEKIAEL</sequence>
<reference evidence="4" key="2">
    <citation type="submission" date="2021-03" db="EMBL/GenBank/DDBJ databases">
        <authorList>
            <person name="Jaffe A."/>
        </authorList>
    </citation>
    <scope>NUCLEOTIDE SEQUENCE</scope>
    <source>
        <strain evidence="4">RIFCSPHIGHO2_01_FULL_GW2011_AR10_43_9</strain>
    </source>
</reference>
<comment type="caution">
    <text evidence="3">The sequence shown here is derived from an EMBL/GenBank/DDBJ whole genome shotgun (WGS) entry which is preliminary data.</text>
</comment>